<evidence type="ECO:0000256" key="1">
    <source>
        <dbReference type="PROSITE-ProRule" id="PRU00176"/>
    </source>
</evidence>
<dbReference type="GO" id="GO:0003723">
    <property type="term" value="F:RNA binding"/>
    <property type="evidence" value="ECO:0007669"/>
    <property type="project" value="UniProtKB-UniRule"/>
</dbReference>
<dbReference type="InParanoid" id="A0A068U3Q7"/>
<dbReference type="SUPFAM" id="SSF54928">
    <property type="entry name" value="RNA-binding domain, RBD"/>
    <property type="match status" value="1"/>
</dbReference>
<dbReference type="Pfam" id="PF00076">
    <property type="entry name" value="RRM_1"/>
    <property type="match status" value="1"/>
</dbReference>
<feature type="domain" description="RRM" evidence="2">
    <location>
        <begin position="6"/>
        <end position="80"/>
    </location>
</feature>
<dbReference type="SMART" id="SM00360">
    <property type="entry name" value="RRM"/>
    <property type="match status" value="1"/>
</dbReference>
<evidence type="ECO:0000313" key="4">
    <source>
        <dbReference type="Proteomes" id="UP000295252"/>
    </source>
</evidence>
<dbReference type="PANTHER" id="PTHR32343:SF16">
    <property type="entry name" value="RNA-BINDING (RRM_RBD_RNP MOTIFS) FAMILY PROTEIN"/>
    <property type="match status" value="1"/>
</dbReference>
<dbReference type="PhylomeDB" id="A0A068U3Q7"/>
<dbReference type="EMBL" id="HG739092">
    <property type="protein sequence ID" value="CDP02218.1"/>
    <property type="molecule type" value="Genomic_DNA"/>
</dbReference>
<dbReference type="GO" id="GO:0050832">
    <property type="term" value="P:defense response to fungus"/>
    <property type="evidence" value="ECO:0007669"/>
    <property type="project" value="EnsemblPlants"/>
</dbReference>
<dbReference type="PANTHER" id="PTHR32343">
    <property type="entry name" value="SERINE/ARGININE-RICH SPLICING FACTOR"/>
    <property type="match status" value="1"/>
</dbReference>
<dbReference type="InterPro" id="IPR012677">
    <property type="entry name" value="Nucleotide-bd_a/b_plait_sf"/>
</dbReference>
<dbReference type="PROSITE" id="PS50102">
    <property type="entry name" value="RRM"/>
    <property type="match status" value="1"/>
</dbReference>
<name>A0A068U3Q7_COFCA</name>
<protein>
    <recommendedName>
        <fullName evidence="2">RRM domain-containing protein</fullName>
    </recommendedName>
</protein>
<dbReference type="GO" id="GO:0005634">
    <property type="term" value="C:nucleus"/>
    <property type="evidence" value="ECO:0007669"/>
    <property type="project" value="EnsemblPlants"/>
</dbReference>
<keyword evidence="1" id="KW-0694">RNA-binding</keyword>
<dbReference type="InterPro" id="IPR000504">
    <property type="entry name" value="RRM_dom"/>
</dbReference>
<gene>
    <name evidence="3" type="ORF">GSCOC_T00039544001</name>
</gene>
<dbReference type="OrthoDB" id="7763451at2759"/>
<accession>A0A068U3Q7</accession>
<evidence type="ECO:0000313" key="3">
    <source>
        <dbReference type="EMBL" id="CDP02218.1"/>
    </source>
</evidence>
<dbReference type="Gene3D" id="3.30.70.330">
    <property type="match status" value="1"/>
</dbReference>
<proteinExistence type="predicted"/>
<keyword evidence="4" id="KW-1185">Reference proteome</keyword>
<dbReference type="STRING" id="49390.A0A068U3Q7"/>
<reference evidence="4" key="1">
    <citation type="journal article" date="2014" name="Science">
        <title>The coffee genome provides insight into the convergent evolution of caffeine biosynthesis.</title>
        <authorList>
            <person name="Denoeud F."/>
            <person name="Carretero-Paulet L."/>
            <person name="Dereeper A."/>
            <person name="Droc G."/>
            <person name="Guyot R."/>
            <person name="Pietrella M."/>
            <person name="Zheng C."/>
            <person name="Alberti A."/>
            <person name="Anthony F."/>
            <person name="Aprea G."/>
            <person name="Aury J.M."/>
            <person name="Bento P."/>
            <person name="Bernard M."/>
            <person name="Bocs S."/>
            <person name="Campa C."/>
            <person name="Cenci A."/>
            <person name="Combes M.C."/>
            <person name="Crouzillat D."/>
            <person name="Da Silva C."/>
            <person name="Daddiego L."/>
            <person name="De Bellis F."/>
            <person name="Dussert S."/>
            <person name="Garsmeur O."/>
            <person name="Gayraud T."/>
            <person name="Guignon V."/>
            <person name="Jahn K."/>
            <person name="Jamilloux V."/>
            <person name="Joet T."/>
            <person name="Labadie K."/>
            <person name="Lan T."/>
            <person name="Leclercq J."/>
            <person name="Lepelley M."/>
            <person name="Leroy T."/>
            <person name="Li L.T."/>
            <person name="Librado P."/>
            <person name="Lopez L."/>
            <person name="Munoz A."/>
            <person name="Noel B."/>
            <person name="Pallavicini A."/>
            <person name="Perrotta G."/>
            <person name="Poncet V."/>
            <person name="Pot D."/>
            <person name="Priyono X."/>
            <person name="Rigoreau M."/>
            <person name="Rouard M."/>
            <person name="Rozas J."/>
            <person name="Tranchant-Dubreuil C."/>
            <person name="VanBuren R."/>
            <person name="Zhang Q."/>
            <person name="Andrade A.C."/>
            <person name="Argout X."/>
            <person name="Bertrand B."/>
            <person name="de Kochko A."/>
            <person name="Graziosi G."/>
            <person name="Henry R.J."/>
            <person name="Jayarama X."/>
            <person name="Ming R."/>
            <person name="Nagai C."/>
            <person name="Rounsley S."/>
            <person name="Sankoff D."/>
            <person name="Giuliano G."/>
            <person name="Albert V.A."/>
            <person name="Wincker P."/>
            <person name="Lashermes P."/>
        </authorList>
    </citation>
    <scope>NUCLEOTIDE SEQUENCE [LARGE SCALE GENOMIC DNA]</scope>
    <source>
        <strain evidence="4">cv. DH200-94</strain>
    </source>
</reference>
<evidence type="ECO:0000259" key="2">
    <source>
        <dbReference type="PROSITE" id="PS50102"/>
    </source>
</evidence>
<dbReference type="Gramene" id="CDP02218">
    <property type="protein sequence ID" value="CDP02218"/>
    <property type="gene ID" value="GSCOC_T00039544001"/>
</dbReference>
<dbReference type="OMA" id="HCGAVEH"/>
<dbReference type="Proteomes" id="UP000295252">
    <property type="component" value="Chromosome IX"/>
</dbReference>
<organism evidence="3 4">
    <name type="scientific">Coffea canephora</name>
    <name type="common">Robusta coffee</name>
    <dbReference type="NCBI Taxonomy" id="49390"/>
    <lineage>
        <taxon>Eukaryota</taxon>
        <taxon>Viridiplantae</taxon>
        <taxon>Streptophyta</taxon>
        <taxon>Embryophyta</taxon>
        <taxon>Tracheophyta</taxon>
        <taxon>Spermatophyta</taxon>
        <taxon>Magnoliopsida</taxon>
        <taxon>eudicotyledons</taxon>
        <taxon>Gunneridae</taxon>
        <taxon>Pentapetalae</taxon>
        <taxon>asterids</taxon>
        <taxon>lamiids</taxon>
        <taxon>Gentianales</taxon>
        <taxon>Rubiaceae</taxon>
        <taxon>Ixoroideae</taxon>
        <taxon>Gardenieae complex</taxon>
        <taxon>Bertiereae - Coffeeae clade</taxon>
        <taxon>Coffeeae</taxon>
        <taxon>Coffea</taxon>
    </lineage>
</organism>
<dbReference type="AlphaFoldDB" id="A0A068U3Q7"/>
<sequence>MQLVGHTVEVTGLSPKVTEKEVHEFFSCCGEILHIEFVRHGEYTCTAYVTFKDAYAVETAILLSGASIGNQCVSISRLETYVDESFPQNNHSWKVDDGSSAREDNHADQFVYTPGEAVTAAQEVVTSMIAKGYILSKDAFAKAKAFDESYQVSSTAAAKVVELSNRIGLTDKINSGVEAVKSVDKKYHVSETTMTAASYTGRTAVAAANAVVSSSYFATGALWVSSVLDRASKAAADLANRGVRK</sequence>
<dbReference type="InterPro" id="IPR035979">
    <property type="entry name" value="RBD_domain_sf"/>
</dbReference>